<dbReference type="EMBL" id="BONH01000032">
    <property type="protein sequence ID" value="GIG00830.1"/>
    <property type="molecule type" value="Genomic_DNA"/>
</dbReference>
<sequence length="68" mass="7303">MLGFRAVAGWWCCGGDGLDRNFGVKHQQTDIAEGEELPQASALINAAGNRLADDAAMARDDARQSVRK</sequence>
<proteinExistence type="predicted"/>
<gene>
    <name evidence="1" type="ORF">Cci01nite_59230</name>
</gene>
<protein>
    <submittedName>
        <fullName evidence="1">Uncharacterized protein</fullName>
    </submittedName>
</protein>
<keyword evidence="2" id="KW-1185">Reference proteome</keyword>
<organism evidence="1 2">
    <name type="scientific">Catellatospora citrea</name>
    <dbReference type="NCBI Taxonomy" id="53366"/>
    <lineage>
        <taxon>Bacteria</taxon>
        <taxon>Bacillati</taxon>
        <taxon>Actinomycetota</taxon>
        <taxon>Actinomycetes</taxon>
        <taxon>Micromonosporales</taxon>
        <taxon>Micromonosporaceae</taxon>
        <taxon>Catellatospora</taxon>
    </lineage>
</organism>
<name>A0A8J3KHL0_9ACTN</name>
<evidence type="ECO:0000313" key="2">
    <source>
        <dbReference type="Proteomes" id="UP000659904"/>
    </source>
</evidence>
<accession>A0A8J3KHL0</accession>
<dbReference type="AlphaFoldDB" id="A0A8J3KHL0"/>
<reference evidence="1 2" key="1">
    <citation type="submission" date="2021-01" db="EMBL/GenBank/DDBJ databases">
        <title>Whole genome shotgun sequence of Catellatospora citrea NBRC 14495.</title>
        <authorList>
            <person name="Komaki H."/>
            <person name="Tamura T."/>
        </authorList>
    </citation>
    <scope>NUCLEOTIDE SEQUENCE [LARGE SCALE GENOMIC DNA]</scope>
    <source>
        <strain evidence="1 2">NBRC 14495</strain>
    </source>
</reference>
<evidence type="ECO:0000313" key="1">
    <source>
        <dbReference type="EMBL" id="GIG00830.1"/>
    </source>
</evidence>
<dbReference type="RefSeq" id="WP_147433107.1">
    <property type="nucleotide sequence ID" value="NZ_BONH01000032.1"/>
</dbReference>
<dbReference type="Proteomes" id="UP000659904">
    <property type="component" value="Unassembled WGS sequence"/>
</dbReference>
<comment type="caution">
    <text evidence="1">The sequence shown here is derived from an EMBL/GenBank/DDBJ whole genome shotgun (WGS) entry which is preliminary data.</text>
</comment>